<dbReference type="PANTHER" id="PTHR10442">
    <property type="entry name" value="40S RIBOSOMAL PROTEIN S21"/>
    <property type="match status" value="1"/>
</dbReference>
<dbReference type="Gene3D" id="3.30.1230.20">
    <property type="match status" value="1"/>
</dbReference>
<evidence type="ECO:0000256" key="2">
    <source>
        <dbReference type="ARBA" id="ARBA00022980"/>
    </source>
</evidence>
<dbReference type="PROSITE" id="PS00996">
    <property type="entry name" value="RIBOSOMAL_S21E"/>
    <property type="match status" value="1"/>
</dbReference>
<dbReference type="GO" id="GO:0006412">
    <property type="term" value="P:translation"/>
    <property type="evidence" value="ECO:0007669"/>
    <property type="project" value="InterPro"/>
</dbReference>
<evidence type="ECO:0000313" key="5">
    <source>
        <dbReference type="EMBL" id="CEM28940.1"/>
    </source>
</evidence>
<proteinExistence type="inferred from homology"/>
<reference evidence="5" key="1">
    <citation type="submission" date="2014-11" db="EMBL/GenBank/DDBJ databases">
        <authorList>
            <person name="Otto D Thomas"/>
            <person name="Naeem Raeece"/>
        </authorList>
    </citation>
    <scope>NUCLEOTIDE SEQUENCE</scope>
</reference>
<evidence type="ECO:0000256" key="1">
    <source>
        <dbReference type="ARBA" id="ARBA00010228"/>
    </source>
</evidence>
<gene>
    <name evidence="5" type="ORF">Cvel_21870</name>
</gene>
<organism evidence="5">
    <name type="scientific">Chromera velia CCMP2878</name>
    <dbReference type="NCBI Taxonomy" id="1169474"/>
    <lineage>
        <taxon>Eukaryota</taxon>
        <taxon>Sar</taxon>
        <taxon>Alveolata</taxon>
        <taxon>Colpodellida</taxon>
        <taxon>Chromeraceae</taxon>
        <taxon>Chromera</taxon>
    </lineage>
</organism>
<dbReference type="GO" id="GO:0003735">
    <property type="term" value="F:structural constituent of ribosome"/>
    <property type="evidence" value="ECO:0007669"/>
    <property type="project" value="InterPro"/>
</dbReference>
<accession>A0A0G4GH52</accession>
<dbReference type="AlphaFoldDB" id="A0A0G4GH52"/>
<dbReference type="VEuPathDB" id="CryptoDB:Cvel_21870"/>
<keyword evidence="3 4" id="KW-0687">Ribonucleoprotein</keyword>
<dbReference type="GO" id="GO:1990904">
    <property type="term" value="C:ribonucleoprotein complex"/>
    <property type="evidence" value="ECO:0007669"/>
    <property type="project" value="UniProtKB-KW"/>
</dbReference>
<evidence type="ECO:0000256" key="3">
    <source>
        <dbReference type="ARBA" id="ARBA00023274"/>
    </source>
</evidence>
<keyword evidence="2 4" id="KW-0689">Ribosomal protein</keyword>
<dbReference type="FunFam" id="3.30.1230.20:FF:000001">
    <property type="entry name" value="40S ribosomal protein S21"/>
    <property type="match status" value="1"/>
</dbReference>
<protein>
    <recommendedName>
        <fullName evidence="4">40S ribosomal protein S21</fullName>
    </recommendedName>
</protein>
<dbReference type="GO" id="GO:0022626">
    <property type="term" value="C:cytosolic ribosome"/>
    <property type="evidence" value="ECO:0007669"/>
    <property type="project" value="UniProtKB-ARBA"/>
</dbReference>
<dbReference type="PIRSF" id="PIRSF002148">
    <property type="entry name" value="Ribosomal_S21e"/>
    <property type="match status" value="1"/>
</dbReference>
<evidence type="ECO:0000256" key="4">
    <source>
        <dbReference type="PIRNR" id="PIRNR002148"/>
    </source>
</evidence>
<name>A0A0G4GH52_9ALVE</name>
<dbReference type="InterPro" id="IPR038579">
    <property type="entry name" value="Ribosomal_eS21_sf"/>
</dbReference>
<dbReference type="InterPro" id="IPR001931">
    <property type="entry name" value="Ribosomal_eS21"/>
</dbReference>
<comment type="similarity">
    <text evidence="1 4">Belongs to the eukaryotic ribosomal protein eS21 family.</text>
</comment>
<dbReference type="InterPro" id="IPR018279">
    <property type="entry name" value="Ribosomal_eS21_CS"/>
</dbReference>
<dbReference type="Pfam" id="PF01249">
    <property type="entry name" value="Ribosomal_S21e"/>
    <property type="match status" value="1"/>
</dbReference>
<dbReference type="EMBL" id="CDMZ01001204">
    <property type="protein sequence ID" value="CEM28940.1"/>
    <property type="molecule type" value="Genomic_DNA"/>
</dbReference>
<sequence>MQNDEGRIVDLYVPRKCSATNKIIPATEHAAVQLNVGKIDENGVYTGDWETFAIAGFVRQKGESDACLNRLFKEKGFLSFAK</sequence>